<dbReference type="Proteomes" id="UP000694892">
    <property type="component" value="Chromosome 6L"/>
</dbReference>
<feature type="region of interest" description="Disordered" evidence="1">
    <location>
        <begin position="628"/>
        <end position="724"/>
    </location>
</feature>
<accession>A0A974CPG5</accession>
<feature type="region of interest" description="Disordered" evidence="1">
    <location>
        <begin position="258"/>
        <end position="287"/>
    </location>
</feature>
<feature type="compositionally biased region" description="Basic and acidic residues" evidence="1">
    <location>
        <begin position="661"/>
        <end position="672"/>
    </location>
</feature>
<gene>
    <name evidence="3" type="ORF">XELAEV_18032428mg</name>
</gene>
<proteinExistence type="predicted"/>
<dbReference type="PANTHER" id="PTHR22639:SF8">
    <property type="match status" value="1"/>
</dbReference>
<feature type="compositionally biased region" description="Basic and acidic residues" evidence="1">
    <location>
        <begin position="71"/>
        <end position="80"/>
    </location>
</feature>
<feature type="region of interest" description="Disordered" evidence="1">
    <location>
        <begin position="1"/>
        <end position="50"/>
    </location>
</feature>
<dbReference type="GO" id="GO:0003723">
    <property type="term" value="F:RNA binding"/>
    <property type="evidence" value="ECO:0007669"/>
    <property type="project" value="InterPro"/>
</dbReference>
<sequence>MASVSPGQVRPGWAISPHEAQVGSTGKSAGKDQEEKAAAGVPGKAVRKPRAASLGGLLEAMLEEWEGAESGGDKPREVPRRVKGRGKAVSADSDPLFIAHAEPSKDGGLDLSCSQSDTGPGECECCVSDISETAATGSHLSSPKLVNSHVGTPSSNGACNEASSQVANTVSGHIATPSLGIGHAAARDCGAISLAENGLKGKCADINIPVDESGNVDTNHLVKRIRLTQEQEEKKKKHKLNLKQAYNDYMLAKRFGKQQRCPRTTYRSAHPISTSSSSSGSESDGKLTPRETIVAQIHAPNFVFHADEINAVEDKMNKKQTAAFRQEDSFVYSEEDFPSLPTTTSQNPSPSEEIPMGQSGTHPFGQNAPMENVEENVGAANSMACVSEERNEVAVRCIESVLENESMDVPITSSNSVSLPSSNSALPSVLSESLPNSALLSKVVSASNIALEVQDRQNSGVKPTNLSPPPVNTWTRPINRVRVPGVENNIIGSAKELLLKQATLSPTDIRAYIKFSDLEYDLVFKTSQGLEFFWQDCDNFRNIGLWENFRVIPMTKPDTRMVTILLKNDRVPPEDILLWLKKEKIVKQPLPAKCVPLMEISLQNRFDVLSESNSWGEAVEEAEELEGIGKEEKQGRLELKGRGKTRDMETERQQVSISSISKRDNLTKEMEGSCKSQVEDSDELLSLGDEDPIPSGTQVKPFGDLEGDTSQEDKMERRRRKHKK</sequence>
<feature type="region of interest" description="Disordered" evidence="1">
    <location>
        <begin position="65"/>
        <end position="94"/>
    </location>
</feature>
<dbReference type="Pfam" id="PF23057">
    <property type="entry name" value="RBD_ZCCHC3_1st"/>
    <property type="match status" value="1"/>
</dbReference>
<feature type="domain" description="Zinc finger CCHC" evidence="2">
    <location>
        <begin position="495"/>
        <end position="549"/>
    </location>
</feature>
<reference evidence="4" key="1">
    <citation type="journal article" date="2016" name="Nature">
        <title>Genome evolution in the allotetraploid frog Xenopus laevis.</title>
        <authorList>
            <person name="Session A.M."/>
            <person name="Uno Y."/>
            <person name="Kwon T."/>
            <person name="Chapman J.A."/>
            <person name="Toyoda A."/>
            <person name="Takahashi S."/>
            <person name="Fukui A."/>
            <person name="Hikosaka A."/>
            <person name="Suzuki A."/>
            <person name="Kondo M."/>
            <person name="van Heeringen S.J."/>
            <person name="Quigley I."/>
            <person name="Heinz S."/>
            <person name="Ogino H."/>
            <person name="Ochi H."/>
            <person name="Hellsten U."/>
            <person name="Lyons J.B."/>
            <person name="Simakov O."/>
            <person name="Putnam N."/>
            <person name="Stites J."/>
            <person name="Kuroki Y."/>
            <person name="Tanaka T."/>
            <person name="Michiue T."/>
            <person name="Watanabe M."/>
            <person name="Bogdanovic O."/>
            <person name="Lister R."/>
            <person name="Georgiou G."/>
            <person name="Paranjpe S.S."/>
            <person name="van Kruijsbergen I."/>
            <person name="Shu S."/>
            <person name="Carlson J."/>
            <person name="Kinoshita T."/>
            <person name="Ohta Y."/>
            <person name="Mawaribuchi S."/>
            <person name="Jenkins J."/>
            <person name="Grimwood J."/>
            <person name="Schmutz J."/>
            <person name="Mitros T."/>
            <person name="Mozaffari S.V."/>
            <person name="Suzuki Y."/>
            <person name="Haramoto Y."/>
            <person name="Yamamoto T.S."/>
            <person name="Takagi C."/>
            <person name="Heald R."/>
            <person name="Miller K."/>
            <person name="Haudenschild C."/>
            <person name="Kitzman J."/>
            <person name="Nakayama T."/>
            <person name="Izutsu Y."/>
            <person name="Robert J."/>
            <person name="Fortriede J."/>
            <person name="Burns K."/>
            <person name="Lotay V."/>
            <person name="Karimi K."/>
            <person name="Yasuoka Y."/>
            <person name="Dichmann D.S."/>
            <person name="Flajnik M.F."/>
            <person name="Houston D.W."/>
            <person name="Shendure J."/>
            <person name="DuPasquier L."/>
            <person name="Vize P.D."/>
            <person name="Zorn A.M."/>
            <person name="Ito M."/>
            <person name="Marcotte E.M."/>
            <person name="Wallingford J.B."/>
            <person name="Ito Y."/>
            <person name="Asashima M."/>
            <person name="Ueno N."/>
            <person name="Matsuda Y."/>
            <person name="Veenstra G.J."/>
            <person name="Fujiyama A."/>
            <person name="Harland R.M."/>
            <person name="Taira M."/>
            <person name="Rokhsar D.S."/>
        </authorList>
    </citation>
    <scope>NUCLEOTIDE SEQUENCE [LARGE SCALE GENOMIC DNA]</scope>
    <source>
        <strain evidence="4">J</strain>
    </source>
</reference>
<feature type="compositionally biased region" description="Polar residues" evidence="1">
    <location>
        <begin position="340"/>
        <end position="350"/>
    </location>
</feature>
<dbReference type="InterPro" id="IPR057810">
    <property type="entry name" value="RBD_ZCCHC3_1st"/>
</dbReference>
<dbReference type="GO" id="GO:0002218">
    <property type="term" value="P:activation of innate immune response"/>
    <property type="evidence" value="ECO:0007669"/>
    <property type="project" value="InterPro"/>
</dbReference>
<dbReference type="GO" id="GO:0003690">
    <property type="term" value="F:double-stranded DNA binding"/>
    <property type="evidence" value="ECO:0007669"/>
    <property type="project" value="InterPro"/>
</dbReference>
<feature type="region of interest" description="Disordered" evidence="1">
    <location>
        <begin position="328"/>
        <end position="366"/>
    </location>
</feature>
<evidence type="ECO:0000313" key="3">
    <source>
        <dbReference type="EMBL" id="OCT77230.1"/>
    </source>
</evidence>
<dbReference type="InterPro" id="IPR042509">
    <property type="entry name" value="ZCCHC3"/>
</dbReference>
<dbReference type="PANTHER" id="PTHR22639">
    <property type="entry name" value="GAG-RELATED PROTEIN"/>
    <property type="match status" value="1"/>
</dbReference>
<dbReference type="AlphaFoldDB" id="A0A974CPG5"/>
<evidence type="ECO:0000256" key="1">
    <source>
        <dbReference type="SAM" id="MobiDB-lite"/>
    </source>
</evidence>
<feature type="compositionally biased region" description="Acidic residues" evidence="1">
    <location>
        <begin position="679"/>
        <end position="692"/>
    </location>
</feature>
<dbReference type="EMBL" id="CM004476">
    <property type="protein sequence ID" value="OCT77230.1"/>
    <property type="molecule type" value="Genomic_DNA"/>
</dbReference>
<evidence type="ECO:0000259" key="2">
    <source>
        <dbReference type="Pfam" id="PF23057"/>
    </source>
</evidence>
<name>A0A974CPG5_XENLA</name>
<evidence type="ECO:0000313" key="4">
    <source>
        <dbReference type="Proteomes" id="UP000694892"/>
    </source>
</evidence>
<feature type="compositionally biased region" description="Basic and acidic residues" evidence="1">
    <location>
        <begin position="628"/>
        <end position="652"/>
    </location>
</feature>
<feature type="compositionally biased region" description="Low complexity" evidence="1">
    <location>
        <begin position="268"/>
        <end position="282"/>
    </location>
</feature>
<organism evidence="3 4">
    <name type="scientific">Xenopus laevis</name>
    <name type="common">African clawed frog</name>
    <dbReference type="NCBI Taxonomy" id="8355"/>
    <lineage>
        <taxon>Eukaryota</taxon>
        <taxon>Metazoa</taxon>
        <taxon>Chordata</taxon>
        <taxon>Craniata</taxon>
        <taxon>Vertebrata</taxon>
        <taxon>Euteleostomi</taxon>
        <taxon>Amphibia</taxon>
        <taxon>Batrachia</taxon>
        <taxon>Anura</taxon>
        <taxon>Pipoidea</taxon>
        <taxon>Pipidae</taxon>
        <taxon>Xenopodinae</taxon>
        <taxon>Xenopus</taxon>
        <taxon>Xenopus</taxon>
    </lineage>
</organism>
<protein>
    <recommendedName>
        <fullName evidence="2">Zinc finger CCHC domain-containing protein</fullName>
    </recommendedName>
</protein>